<dbReference type="InterPro" id="IPR002223">
    <property type="entry name" value="Kunitz_BPTI"/>
</dbReference>
<dbReference type="Proteomes" id="UP001059041">
    <property type="component" value="Linkage Group LG3"/>
</dbReference>
<keyword evidence="9" id="KW-1185">Reference proteome</keyword>
<keyword evidence="5" id="KW-1133">Transmembrane helix</keyword>
<comment type="caution">
    <text evidence="8">The sequence shown here is derived from an EMBL/GenBank/DDBJ whole genome shotgun (WGS) entry which is preliminary data.</text>
</comment>
<organism evidence="8 9">
    <name type="scientific">Triplophysa rosa</name>
    <name type="common">Cave loach</name>
    <dbReference type="NCBI Taxonomy" id="992332"/>
    <lineage>
        <taxon>Eukaryota</taxon>
        <taxon>Metazoa</taxon>
        <taxon>Chordata</taxon>
        <taxon>Craniata</taxon>
        <taxon>Vertebrata</taxon>
        <taxon>Euteleostomi</taxon>
        <taxon>Actinopterygii</taxon>
        <taxon>Neopterygii</taxon>
        <taxon>Teleostei</taxon>
        <taxon>Ostariophysi</taxon>
        <taxon>Cypriniformes</taxon>
        <taxon>Nemacheilidae</taxon>
        <taxon>Triplophysa</taxon>
    </lineage>
</organism>
<evidence type="ECO:0000256" key="4">
    <source>
        <dbReference type="SAM" id="MobiDB-lite"/>
    </source>
</evidence>
<evidence type="ECO:0000313" key="9">
    <source>
        <dbReference type="Proteomes" id="UP001059041"/>
    </source>
</evidence>
<dbReference type="PROSITE" id="PS00280">
    <property type="entry name" value="BPTI_KUNITZ_1"/>
    <property type="match status" value="1"/>
</dbReference>
<feature type="domain" description="BPTI/Kunitz inhibitor" evidence="7">
    <location>
        <begin position="95"/>
        <end position="145"/>
    </location>
</feature>
<dbReference type="EMBL" id="JAFHDT010000003">
    <property type="protein sequence ID" value="KAI7811876.1"/>
    <property type="molecule type" value="Genomic_DNA"/>
</dbReference>
<evidence type="ECO:0000313" key="8">
    <source>
        <dbReference type="EMBL" id="KAI7811876.1"/>
    </source>
</evidence>
<feature type="chain" id="PRO_5040752839" evidence="6">
    <location>
        <begin position="20"/>
        <end position="225"/>
    </location>
</feature>
<evidence type="ECO:0000256" key="5">
    <source>
        <dbReference type="SAM" id="Phobius"/>
    </source>
</evidence>
<evidence type="ECO:0000256" key="2">
    <source>
        <dbReference type="ARBA" id="ARBA00022900"/>
    </source>
</evidence>
<dbReference type="GO" id="GO:0005615">
    <property type="term" value="C:extracellular space"/>
    <property type="evidence" value="ECO:0007669"/>
    <property type="project" value="TreeGrafter"/>
</dbReference>
<evidence type="ECO:0000259" key="7">
    <source>
        <dbReference type="PROSITE" id="PS50279"/>
    </source>
</evidence>
<accession>A0A9W7X1D8</accession>
<dbReference type="Gene3D" id="4.10.410.10">
    <property type="entry name" value="Pancreatic trypsin inhibitor Kunitz domain"/>
    <property type="match status" value="2"/>
</dbReference>
<dbReference type="CDD" id="cd22593">
    <property type="entry name" value="Kunitz_conkunitzin"/>
    <property type="match status" value="1"/>
</dbReference>
<keyword evidence="6" id="KW-0732">Signal</keyword>
<evidence type="ECO:0000256" key="6">
    <source>
        <dbReference type="SAM" id="SignalP"/>
    </source>
</evidence>
<protein>
    <submittedName>
        <fullName evidence="8">Kunitz-type serine protease inhibitor Kunitz-1-like</fullName>
    </submittedName>
</protein>
<dbReference type="GO" id="GO:0004867">
    <property type="term" value="F:serine-type endopeptidase inhibitor activity"/>
    <property type="evidence" value="ECO:0007669"/>
    <property type="project" value="UniProtKB-KW"/>
</dbReference>
<name>A0A9W7X1D8_TRIRA</name>
<dbReference type="Pfam" id="PF00014">
    <property type="entry name" value="Kunitz_BPTI"/>
    <property type="match status" value="2"/>
</dbReference>
<keyword evidence="3" id="KW-1015">Disulfide bond</keyword>
<dbReference type="AlphaFoldDB" id="A0A9W7X1D8"/>
<keyword evidence="1" id="KW-0646">Protease inhibitor</keyword>
<dbReference type="InterPro" id="IPR020901">
    <property type="entry name" value="Prtase_inh_Kunz-CS"/>
</dbReference>
<dbReference type="InterPro" id="IPR036880">
    <property type="entry name" value="Kunitz_BPTI_sf"/>
</dbReference>
<keyword evidence="5" id="KW-0812">Transmembrane</keyword>
<proteinExistence type="predicted"/>
<dbReference type="PRINTS" id="PR00759">
    <property type="entry name" value="BASICPTASE"/>
</dbReference>
<gene>
    <name evidence="8" type="ORF">IRJ41_022148</name>
</gene>
<feature type="domain" description="BPTI/Kunitz inhibitor" evidence="7">
    <location>
        <begin position="27"/>
        <end position="79"/>
    </location>
</feature>
<feature type="signal peptide" evidence="6">
    <location>
        <begin position="1"/>
        <end position="19"/>
    </location>
</feature>
<dbReference type="CDD" id="cd00109">
    <property type="entry name" value="Kunitz-type"/>
    <property type="match status" value="1"/>
</dbReference>
<feature type="compositionally biased region" description="Basic and acidic residues" evidence="4">
    <location>
        <begin position="198"/>
        <end position="213"/>
    </location>
</feature>
<dbReference type="SUPFAM" id="SSF57362">
    <property type="entry name" value="BPTI-like"/>
    <property type="match status" value="2"/>
</dbReference>
<dbReference type="PANTHER" id="PTHR10083">
    <property type="entry name" value="KUNITZ-TYPE PROTEASE INHIBITOR-RELATED"/>
    <property type="match status" value="1"/>
</dbReference>
<feature type="region of interest" description="Disordered" evidence="4">
    <location>
        <begin position="191"/>
        <end position="225"/>
    </location>
</feature>
<dbReference type="PROSITE" id="PS50279">
    <property type="entry name" value="BPTI_KUNITZ_2"/>
    <property type="match status" value="2"/>
</dbReference>
<keyword evidence="2" id="KW-0722">Serine protease inhibitor</keyword>
<sequence>MRDLAIILFIFALYHNILAQNGKPEICSMVPDKDDGTGADVKIYMYYDQTQDNCYPFRYSGKGGDGNRFTSEKDCMRNCSDRAEALFPRDEPRACTLPRKIGECTGAYIRYFYSPEHHTCKTFFWTGCVGNGNRFLSFSDCNATCYKATDEGLEDHSDETDIPVGIILGVVLGLVGAIILIVVIVFAVKKNSKKHEKKEKTKSEQPLKEERVEMAGVDAQSNSTP</sequence>
<reference evidence="8" key="1">
    <citation type="submission" date="2021-02" db="EMBL/GenBank/DDBJ databases">
        <title>Comparative genomics reveals that relaxation of natural selection precedes convergent phenotypic evolution of cavefish.</title>
        <authorList>
            <person name="Peng Z."/>
        </authorList>
    </citation>
    <scope>NUCLEOTIDE SEQUENCE</scope>
    <source>
        <tissue evidence="8">Muscle</tissue>
    </source>
</reference>
<dbReference type="PANTHER" id="PTHR10083:SF328">
    <property type="entry name" value="TISSUE FACTOR PATHWAY INHIBITOR"/>
    <property type="match status" value="1"/>
</dbReference>
<dbReference type="InterPro" id="IPR050098">
    <property type="entry name" value="TFPI/VKTCI-like"/>
</dbReference>
<dbReference type="SMART" id="SM00131">
    <property type="entry name" value="KU"/>
    <property type="match status" value="2"/>
</dbReference>
<evidence type="ECO:0000256" key="1">
    <source>
        <dbReference type="ARBA" id="ARBA00022690"/>
    </source>
</evidence>
<evidence type="ECO:0000256" key="3">
    <source>
        <dbReference type="ARBA" id="ARBA00023157"/>
    </source>
</evidence>
<feature type="transmembrane region" description="Helical" evidence="5">
    <location>
        <begin position="166"/>
        <end position="188"/>
    </location>
</feature>
<keyword evidence="5" id="KW-0472">Membrane</keyword>